<dbReference type="SUPFAM" id="SSF50978">
    <property type="entry name" value="WD40 repeat-like"/>
    <property type="match status" value="1"/>
</dbReference>
<evidence type="ECO:0000313" key="4">
    <source>
        <dbReference type="EMBL" id="ESL09221.1"/>
    </source>
</evidence>
<dbReference type="SMART" id="SM00667">
    <property type="entry name" value="LisH"/>
    <property type="match status" value="1"/>
</dbReference>
<evidence type="ECO:0000256" key="3">
    <source>
        <dbReference type="ARBA" id="ARBA00025801"/>
    </source>
</evidence>
<organism evidence="4 5">
    <name type="scientific">Trypanosoma rangeli SC58</name>
    <dbReference type="NCBI Taxonomy" id="429131"/>
    <lineage>
        <taxon>Eukaryota</taxon>
        <taxon>Discoba</taxon>
        <taxon>Euglenozoa</taxon>
        <taxon>Kinetoplastea</taxon>
        <taxon>Metakinetoplastina</taxon>
        <taxon>Trypanosomatida</taxon>
        <taxon>Trypanosomatidae</taxon>
        <taxon>Trypanosoma</taxon>
        <taxon>Herpetosoma</taxon>
    </lineage>
</organism>
<evidence type="ECO:0000313" key="5">
    <source>
        <dbReference type="Proteomes" id="UP000031737"/>
    </source>
</evidence>
<dbReference type="Pfam" id="PF00400">
    <property type="entry name" value="WD40"/>
    <property type="match status" value="1"/>
</dbReference>
<reference evidence="4 5" key="1">
    <citation type="submission" date="2013-07" db="EMBL/GenBank/DDBJ databases">
        <authorList>
            <person name="Stoco P.H."/>
            <person name="Wagner G."/>
            <person name="Gerber A."/>
            <person name="Zaha A."/>
            <person name="Thompson C."/>
            <person name="Bartholomeu D.C."/>
            <person name="Luckemeyer D.D."/>
            <person name="Bahia D."/>
            <person name="Loreto E."/>
            <person name="Prestes E.B."/>
            <person name="Lima F.M."/>
            <person name="Rodrigues-Luiz G."/>
            <person name="Vallejo G.A."/>
            <person name="Filho J.F."/>
            <person name="Monteiro K.M."/>
            <person name="Tyler K.M."/>
            <person name="de Almeida L.G."/>
            <person name="Ortiz M.F."/>
            <person name="Siervo M.A."/>
            <person name="de Moraes M.H."/>
            <person name="Cunha O.L."/>
            <person name="Mendonca-Neto R."/>
            <person name="Silva R."/>
            <person name="Teixeira S.M."/>
            <person name="Murta S.M."/>
            <person name="Sincero T.C."/>
            <person name="Mendes T.A."/>
            <person name="Urmenyi T.P."/>
            <person name="Silva V.G."/>
            <person name="da Rocha W.D."/>
            <person name="Andersson B."/>
            <person name="Romanha A.J."/>
            <person name="Steindel M."/>
            <person name="de Vasconcelos A.T."/>
            <person name="Grisard E.C."/>
        </authorList>
    </citation>
    <scope>NUCLEOTIDE SEQUENCE [LARGE SCALE GENOMIC DNA]</scope>
    <source>
        <strain evidence="4 5">SC58</strain>
    </source>
</reference>
<dbReference type="Gene3D" id="2.130.10.10">
    <property type="entry name" value="YVTN repeat-like/Quinoprotein amine dehydrogenase"/>
    <property type="match status" value="1"/>
</dbReference>
<comment type="similarity">
    <text evidence="3">Belongs to the WD repeat SMU1 family.</text>
</comment>
<sequence>MADGVIAHEEVLRHVYSFLQAYGYKNTLLALQNESRVPFNTIDVVEANEQTDQRSSVTPTSPAGLERAVLDGQWDTVLANYVHSLLLPMEVMFDLYEHIFEELLMLHGFVHAARAFFHNSPIFVAMKHSSAARYARLQQALEVKKNSFVDDINTPGSGPVPVEIKAKREALLRTLQEVITWNSEPYNGFLPAALWRLMNDGDSNSDGFKTNSLKRQRTNNFAAPPTLPSAMFLHYPLQCPKTIRRKIVFDNAEKPISCVQTMLPSADTNGDAFAALIVGKTDGTVDFLAVDSASPVVASVGHTDGVLSLALDTLEEGVTWVAVGYRDGSVKIYNTETRKLVRRFSQVHSSGVMSLIFAGAPNPALAGHHAWVVSGSFDGVIQVLDIREGKSLQRIADAHQSKYVLSLCSLMGKTRGVASAGNNGMLCFWSVSSAGLRQAGPARALRSIHASLKEELPTRLLAVEDKEAEGEVLVLTRGQRALLLSVRFTDDATNPVVVSMRCSICIPRPVHAGCLRVIQTPALATPLLSLFLTDREGTILLYNVEMSWRLRGEAATGGCRMELRPVDESSVVVVDHGEKVEDLNVVNILGTSTSLLAFSPSLSAMYVLSWS</sequence>
<dbReference type="SMART" id="SM00320">
    <property type="entry name" value="WD40"/>
    <property type="match status" value="3"/>
</dbReference>
<keyword evidence="1" id="KW-0507">mRNA processing</keyword>
<keyword evidence="5" id="KW-1185">Reference proteome</keyword>
<accession>A0A061J528</accession>
<dbReference type="GO" id="GO:0000398">
    <property type="term" value="P:mRNA splicing, via spliceosome"/>
    <property type="evidence" value="ECO:0007669"/>
    <property type="project" value="InterPro"/>
</dbReference>
<comment type="caution">
    <text evidence="4">The sequence shown here is derived from an EMBL/GenBank/DDBJ whole genome shotgun (WGS) entry which is preliminary data.</text>
</comment>
<dbReference type="InterPro" id="IPR045184">
    <property type="entry name" value="SMU1"/>
</dbReference>
<dbReference type="PANTHER" id="PTHR22848">
    <property type="entry name" value="WD40 REPEAT PROTEIN"/>
    <property type="match status" value="1"/>
</dbReference>
<evidence type="ECO:0008006" key="6">
    <source>
        <dbReference type="Google" id="ProtNLM"/>
    </source>
</evidence>
<keyword evidence="2" id="KW-0508">mRNA splicing</keyword>
<dbReference type="AlphaFoldDB" id="A0A061J528"/>
<evidence type="ECO:0000256" key="1">
    <source>
        <dbReference type="ARBA" id="ARBA00022664"/>
    </source>
</evidence>
<dbReference type="InterPro" id="IPR015943">
    <property type="entry name" value="WD40/YVTN_repeat-like_dom_sf"/>
</dbReference>
<dbReference type="EMBL" id="AUPL01003062">
    <property type="protein sequence ID" value="ESL09221.1"/>
    <property type="molecule type" value="Genomic_DNA"/>
</dbReference>
<dbReference type="Proteomes" id="UP000031737">
    <property type="component" value="Unassembled WGS sequence"/>
</dbReference>
<name>A0A061J528_TRYRA</name>
<dbReference type="VEuPathDB" id="TriTrypDB:TRSC58_03062"/>
<dbReference type="InterPro" id="IPR001680">
    <property type="entry name" value="WD40_rpt"/>
</dbReference>
<gene>
    <name evidence="4" type="ORF">TRSC58_03062</name>
</gene>
<proteinExistence type="inferred from homology"/>
<dbReference type="InterPro" id="IPR036322">
    <property type="entry name" value="WD40_repeat_dom_sf"/>
</dbReference>
<protein>
    <recommendedName>
        <fullName evidence="6">LisH domain-containing protein</fullName>
    </recommendedName>
</protein>
<evidence type="ECO:0000256" key="2">
    <source>
        <dbReference type="ARBA" id="ARBA00023187"/>
    </source>
</evidence>
<dbReference type="InterPro" id="IPR006594">
    <property type="entry name" value="LisH"/>
</dbReference>
<dbReference type="OrthoDB" id="538223at2759"/>
<dbReference type="PROSITE" id="PS50896">
    <property type="entry name" value="LISH"/>
    <property type="match status" value="1"/>
</dbReference>